<feature type="domain" description="Alpha/beta hydrolase fold-3" evidence="2">
    <location>
        <begin position="114"/>
        <end position="326"/>
    </location>
</feature>
<reference evidence="3 4" key="1">
    <citation type="submission" date="2023-01" db="EMBL/GenBank/DDBJ databases">
        <title>Analysis of 21 Apiospora genomes using comparative genomics revels a genus with tremendous synthesis potential of carbohydrate active enzymes and secondary metabolites.</title>
        <authorList>
            <person name="Sorensen T."/>
        </authorList>
    </citation>
    <scope>NUCLEOTIDE SEQUENCE [LARGE SCALE GENOMIC DNA]</scope>
    <source>
        <strain evidence="3 4">CBS 117206</strain>
    </source>
</reference>
<comment type="caution">
    <text evidence="3">The sequence shown here is derived from an EMBL/GenBank/DDBJ whole genome shotgun (WGS) entry which is preliminary data.</text>
</comment>
<keyword evidence="4" id="KW-1185">Reference proteome</keyword>
<dbReference type="Proteomes" id="UP001392437">
    <property type="component" value="Unassembled WGS sequence"/>
</dbReference>
<keyword evidence="1 3" id="KW-0378">Hydrolase</keyword>
<accession>A0AAW0QAV4</accession>
<gene>
    <name evidence="3" type="ORF">PG999_013736</name>
</gene>
<dbReference type="EMBL" id="JAQQWP010000011">
    <property type="protein sequence ID" value="KAK8095714.1"/>
    <property type="molecule type" value="Genomic_DNA"/>
</dbReference>
<evidence type="ECO:0000259" key="2">
    <source>
        <dbReference type="Pfam" id="PF07859"/>
    </source>
</evidence>
<sequence>MPLPLILKSKPDYVDLDADFKPLPKHGHLTQPHEEYALVQPAIDAMFDQVWALPDFHEFRQVGLGVDASMPPGGPDRARDVVTEFLQFPARDGHMIELKVYKSPKVQKEAALMLRMHGGGWCVGGHETDGAENVYAATHPNIVVVSVDYRLAPEHPAPQALHDSLDALLWSKTNATKLGVSPDKIIVAGSSAGANLAAALTIEARDQGIAGIVAQVLHFPQTCHPKLFPKDRYEFGSYIQNAEASVFDLIRDECFLDAYVPDTSSPDARDHWPLLADSHRDLPPALIQCGGNDVLRDDALAYAEALGAAGVDVEVHAYPGLPHCFASAVPTLSDTQEFYKRYNYFLDKHTH</sequence>
<evidence type="ECO:0000313" key="4">
    <source>
        <dbReference type="Proteomes" id="UP001392437"/>
    </source>
</evidence>
<dbReference type="SUPFAM" id="SSF53474">
    <property type="entry name" value="alpha/beta-Hydrolases"/>
    <property type="match status" value="1"/>
</dbReference>
<dbReference type="InterPro" id="IPR029058">
    <property type="entry name" value="AB_hydrolase_fold"/>
</dbReference>
<organism evidence="3 4">
    <name type="scientific">Apiospora kogelbergensis</name>
    <dbReference type="NCBI Taxonomy" id="1337665"/>
    <lineage>
        <taxon>Eukaryota</taxon>
        <taxon>Fungi</taxon>
        <taxon>Dikarya</taxon>
        <taxon>Ascomycota</taxon>
        <taxon>Pezizomycotina</taxon>
        <taxon>Sordariomycetes</taxon>
        <taxon>Xylariomycetidae</taxon>
        <taxon>Amphisphaeriales</taxon>
        <taxon>Apiosporaceae</taxon>
        <taxon>Apiospora</taxon>
    </lineage>
</organism>
<dbReference type="GO" id="GO:0016787">
    <property type="term" value="F:hydrolase activity"/>
    <property type="evidence" value="ECO:0007669"/>
    <property type="project" value="UniProtKB-KW"/>
</dbReference>
<name>A0AAW0QAV4_9PEZI</name>
<protein>
    <submittedName>
        <fullName evidence="3">Alpha/Beta hydrolase protein</fullName>
    </submittedName>
</protein>
<dbReference type="Pfam" id="PF07859">
    <property type="entry name" value="Abhydrolase_3"/>
    <property type="match status" value="1"/>
</dbReference>
<dbReference type="Gene3D" id="3.40.50.1820">
    <property type="entry name" value="alpha/beta hydrolase"/>
    <property type="match status" value="1"/>
</dbReference>
<dbReference type="InterPro" id="IPR013094">
    <property type="entry name" value="AB_hydrolase_3"/>
</dbReference>
<evidence type="ECO:0000313" key="3">
    <source>
        <dbReference type="EMBL" id="KAK8095714.1"/>
    </source>
</evidence>
<proteinExistence type="predicted"/>
<dbReference type="PANTHER" id="PTHR48081">
    <property type="entry name" value="AB HYDROLASE SUPERFAMILY PROTEIN C4A8.06C"/>
    <property type="match status" value="1"/>
</dbReference>
<evidence type="ECO:0000256" key="1">
    <source>
        <dbReference type="ARBA" id="ARBA00022801"/>
    </source>
</evidence>
<dbReference type="PANTHER" id="PTHR48081:SF8">
    <property type="entry name" value="ALPHA_BETA HYDROLASE FOLD-3 DOMAIN-CONTAINING PROTEIN-RELATED"/>
    <property type="match status" value="1"/>
</dbReference>
<dbReference type="InterPro" id="IPR050300">
    <property type="entry name" value="GDXG_lipolytic_enzyme"/>
</dbReference>
<dbReference type="AlphaFoldDB" id="A0AAW0QAV4"/>